<dbReference type="EMBL" id="KV427646">
    <property type="protein sequence ID" value="KZT03137.1"/>
    <property type="molecule type" value="Genomic_DNA"/>
</dbReference>
<dbReference type="OrthoDB" id="2785096at2759"/>
<dbReference type="RefSeq" id="XP_040760877.1">
    <property type="nucleotide sequence ID" value="XM_040909624.1"/>
</dbReference>
<reference evidence="1 2" key="1">
    <citation type="journal article" date="2016" name="Mol. Biol. Evol.">
        <title>Comparative Genomics of Early-Diverging Mushroom-Forming Fungi Provides Insights into the Origins of Lignocellulose Decay Capabilities.</title>
        <authorList>
            <person name="Nagy L.G."/>
            <person name="Riley R."/>
            <person name="Tritt A."/>
            <person name="Adam C."/>
            <person name="Daum C."/>
            <person name="Floudas D."/>
            <person name="Sun H."/>
            <person name="Yadav J.S."/>
            <person name="Pangilinan J."/>
            <person name="Larsson K.H."/>
            <person name="Matsuura K."/>
            <person name="Barry K."/>
            <person name="Labutti K."/>
            <person name="Kuo R."/>
            <person name="Ohm R.A."/>
            <person name="Bhattacharya S.S."/>
            <person name="Shirouzu T."/>
            <person name="Yoshinaga Y."/>
            <person name="Martin F.M."/>
            <person name="Grigoriev I.V."/>
            <person name="Hibbett D.S."/>
        </authorList>
    </citation>
    <scope>NUCLEOTIDE SEQUENCE [LARGE SCALE GENOMIC DNA]</scope>
    <source>
        <strain evidence="1 2">93-53</strain>
    </source>
</reference>
<evidence type="ECO:0000313" key="1">
    <source>
        <dbReference type="EMBL" id="KZT03137.1"/>
    </source>
</evidence>
<dbReference type="STRING" id="1314785.A0A165CNL1"/>
<proteinExistence type="predicted"/>
<sequence>MPCLGSARLVFDLPAVPVSLSLRRPRSSLRSSHFSYSSSIAAPTRWPPRRAFSIMAHVCNNLFDYTSGRWIINDVLRHGERRRVFNVDGLRRLAAQSVDRSPDDIIDLKKTRRGWV</sequence>
<dbReference type="InParanoid" id="A0A165CNL1"/>
<dbReference type="AlphaFoldDB" id="A0A165CNL1"/>
<dbReference type="GeneID" id="63826653"/>
<organism evidence="1 2">
    <name type="scientific">Laetiporus sulphureus 93-53</name>
    <dbReference type="NCBI Taxonomy" id="1314785"/>
    <lineage>
        <taxon>Eukaryota</taxon>
        <taxon>Fungi</taxon>
        <taxon>Dikarya</taxon>
        <taxon>Basidiomycota</taxon>
        <taxon>Agaricomycotina</taxon>
        <taxon>Agaricomycetes</taxon>
        <taxon>Polyporales</taxon>
        <taxon>Laetiporus</taxon>
    </lineage>
</organism>
<evidence type="ECO:0000313" key="2">
    <source>
        <dbReference type="Proteomes" id="UP000076871"/>
    </source>
</evidence>
<keyword evidence="2" id="KW-1185">Reference proteome</keyword>
<name>A0A165CNL1_9APHY</name>
<gene>
    <name evidence="1" type="ORF">LAESUDRAFT_729376</name>
</gene>
<protein>
    <submittedName>
        <fullName evidence="1">Uncharacterized protein</fullName>
    </submittedName>
</protein>
<accession>A0A165CNL1</accession>
<dbReference type="Proteomes" id="UP000076871">
    <property type="component" value="Unassembled WGS sequence"/>
</dbReference>